<sequence>MKIIDLTHSIANNMTVYPGGPKPQNKIISTVSENGYKETELHIRSHNGTHMDSPNHVFEDGISLDKINVINFVGTAALIDCSSLGEGDIITYDFIEKNKEAIDNSEFIVFKTNWSKYWNTDKYLGQYPVISDEVVDFIKTSKKKGIAFDTISVDPIDVSVLAKHHKILKNNILIFENLTNLDLIDSDTFIFCALPLKFENSDGAPIRAIAMLD</sequence>
<dbReference type="PANTHER" id="PTHR31118:SF12">
    <property type="entry name" value="CYCLASE-LIKE PROTEIN 2"/>
    <property type="match status" value="1"/>
</dbReference>
<protein>
    <submittedName>
        <fullName evidence="1">Hydrolase</fullName>
    </submittedName>
</protein>
<dbReference type="Pfam" id="PF04199">
    <property type="entry name" value="Cyclase"/>
    <property type="match status" value="1"/>
</dbReference>
<evidence type="ECO:0000313" key="2">
    <source>
        <dbReference type="Proteomes" id="UP000031189"/>
    </source>
</evidence>
<dbReference type="STRING" id="1577792.QX51_14155"/>
<dbReference type="OrthoDB" id="9796085at2"/>
<dbReference type="RefSeq" id="WP_039680545.1">
    <property type="nucleotide sequence ID" value="NZ_JAWGXO010000008.1"/>
</dbReference>
<dbReference type="InterPro" id="IPR007325">
    <property type="entry name" value="KFase/CYL"/>
</dbReference>
<dbReference type="PANTHER" id="PTHR31118">
    <property type="entry name" value="CYCLASE-LIKE PROTEIN 2"/>
    <property type="match status" value="1"/>
</dbReference>
<accession>A0A0B3W253</accession>
<dbReference type="GO" id="GO:0004061">
    <property type="term" value="F:arylformamidase activity"/>
    <property type="evidence" value="ECO:0007669"/>
    <property type="project" value="InterPro"/>
</dbReference>
<dbReference type="GO" id="GO:0019441">
    <property type="term" value="P:L-tryptophan catabolic process to kynurenine"/>
    <property type="evidence" value="ECO:0007669"/>
    <property type="project" value="InterPro"/>
</dbReference>
<keyword evidence="1" id="KW-0378">Hydrolase</keyword>
<dbReference type="EMBL" id="JWHR01000113">
    <property type="protein sequence ID" value="KHS56387.1"/>
    <property type="molecule type" value="Genomic_DNA"/>
</dbReference>
<dbReference type="AlphaFoldDB" id="A0A0B3W253"/>
<name>A0A0B3W253_9FIRM</name>
<reference evidence="1 2" key="1">
    <citation type="submission" date="2014-12" db="EMBL/GenBank/DDBJ databases">
        <title>Draft genome sequence of Terrisporobacter sp. 08-306576, isolated from the blood culture of a bacteremia patient.</title>
        <authorList>
            <person name="Lund L.C."/>
            <person name="Sydenham T.V."/>
            <person name="Hogh S.V."/>
            <person name="Skov M.N."/>
            <person name="Kemp M."/>
            <person name="Justesen U.S."/>
        </authorList>
    </citation>
    <scope>NUCLEOTIDE SEQUENCE [LARGE SCALE GENOMIC DNA]</scope>
    <source>
        <strain evidence="1 2">08-306576</strain>
    </source>
</reference>
<dbReference type="Gene3D" id="3.50.30.50">
    <property type="entry name" value="Putative cyclase"/>
    <property type="match status" value="1"/>
</dbReference>
<evidence type="ECO:0000313" key="1">
    <source>
        <dbReference type="EMBL" id="KHS56387.1"/>
    </source>
</evidence>
<dbReference type="SUPFAM" id="SSF102198">
    <property type="entry name" value="Putative cyclase"/>
    <property type="match status" value="1"/>
</dbReference>
<gene>
    <name evidence="1" type="ORF">QX51_14155</name>
</gene>
<comment type="caution">
    <text evidence="1">The sequence shown here is derived from an EMBL/GenBank/DDBJ whole genome shotgun (WGS) entry which is preliminary data.</text>
</comment>
<dbReference type="Proteomes" id="UP000031189">
    <property type="component" value="Unassembled WGS sequence"/>
</dbReference>
<proteinExistence type="predicted"/>
<dbReference type="InterPro" id="IPR037175">
    <property type="entry name" value="KFase_sf"/>
</dbReference>
<keyword evidence="2" id="KW-1185">Reference proteome</keyword>
<organism evidence="1 2">
    <name type="scientific">Terrisporobacter othiniensis</name>
    <dbReference type="NCBI Taxonomy" id="1577792"/>
    <lineage>
        <taxon>Bacteria</taxon>
        <taxon>Bacillati</taxon>
        <taxon>Bacillota</taxon>
        <taxon>Clostridia</taxon>
        <taxon>Peptostreptococcales</taxon>
        <taxon>Peptostreptococcaceae</taxon>
        <taxon>Terrisporobacter</taxon>
    </lineage>
</organism>